<keyword evidence="3" id="KW-1185">Reference proteome</keyword>
<proteinExistence type="predicted"/>
<dbReference type="InterPro" id="IPR036291">
    <property type="entry name" value="NAD(P)-bd_dom_sf"/>
</dbReference>
<protein>
    <submittedName>
        <fullName evidence="2">Gfo/Idh/MocA family oxidoreductase</fullName>
    </submittedName>
</protein>
<evidence type="ECO:0000313" key="2">
    <source>
        <dbReference type="EMBL" id="QHW33368.1"/>
    </source>
</evidence>
<feature type="domain" description="GFO/IDH/MocA-like oxidoreductase" evidence="1">
    <location>
        <begin position="146"/>
        <end position="265"/>
    </location>
</feature>
<dbReference type="AlphaFoldDB" id="A0A6C0P4B9"/>
<sequence length="372" mass="42213">MNDRRTIEVAGEPRKPRLLFVGIEGLAEWPGLPGIVVAGIVDVYGEWGSSSVKPQGLPAQLQHCRLFASLEEALELSAPDTAFVCVSNDRKTSFPVMERLLRENIDVLVKKLRLHAMSDVERLSELSKRGPGRLFVGEHYRYMPSVRALKRLVDEDELGAVEQITWRCRLPYEIHDWMKSYRHLVLEDLSYHHFSVLHDLFGFEPLRLYAHSFEPAFSRAGTRTVASVLAETADYRLNYETVWCSKREPYSYLGEVTVEGSKASAVLTDTSLHQYSPLGRNREVVCPAPRYDGPWGLLEHWLDTYGSGQRTAAVESEKQFSLGAEAKAKTEAEAEAEAKDTARWLPYTFERFEPVLLAIYRAVESAKNHVVR</sequence>
<dbReference type="EMBL" id="CP048286">
    <property type="protein sequence ID" value="QHW33368.1"/>
    <property type="molecule type" value="Genomic_DNA"/>
</dbReference>
<dbReference type="InterPro" id="IPR051317">
    <property type="entry name" value="Gfo/Idh/MocA_oxidoreduct"/>
</dbReference>
<dbReference type="SUPFAM" id="SSF51735">
    <property type="entry name" value="NAD(P)-binding Rossmann-fold domains"/>
    <property type="match status" value="1"/>
</dbReference>
<dbReference type="Gene3D" id="3.30.360.10">
    <property type="entry name" value="Dihydrodipicolinate Reductase, domain 2"/>
    <property type="match status" value="1"/>
</dbReference>
<organism evidence="2 3">
    <name type="scientific">Paenibacillus rhizovicinus</name>
    <dbReference type="NCBI Taxonomy" id="2704463"/>
    <lineage>
        <taxon>Bacteria</taxon>
        <taxon>Bacillati</taxon>
        <taxon>Bacillota</taxon>
        <taxon>Bacilli</taxon>
        <taxon>Bacillales</taxon>
        <taxon>Paenibacillaceae</taxon>
        <taxon>Paenibacillus</taxon>
    </lineage>
</organism>
<dbReference type="RefSeq" id="WP_162643357.1">
    <property type="nucleotide sequence ID" value="NZ_CP048286.1"/>
</dbReference>
<dbReference type="KEGG" id="prz:GZH47_22950"/>
<reference evidence="2 3" key="1">
    <citation type="submission" date="2020-02" db="EMBL/GenBank/DDBJ databases">
        <title>Paenibacillus sp. nov., isolated from rhizosphere soil of tomato.</title>
        <authorList>
            <person name="Weon H.-Y."/>
            <person name="Lee S.A."/>
        </authorList>
    </citation>
    <scope>NUCLEOTIDE SEQUENCE [LARGE SCALE GENOMIC DNA]</scope>
    <source>
        <strain evidence="2 3">14171R-81</strain>
    </source>
</reference>
<dbReference type="SUPFAM" id="SSF55347">
    <property type="entry name" value="Glyceraldehyde-3-phosphate dehydrogenase-like, C-terminal domain"/>
    <property type="match status" value="1"/>
</dbReference>
<dbReference type="InterPro" id="IPR055170">
    <property type="entry name" value="GFO_IDH_MocA-like_dom"/>
</dbReference>
<dbReference type="Proteomes" id="UP000479114">
    <property type="component" value="Chromosome"/>
</dbReference>
<dbReference type="PANTHER" id="PTHR43708:SF4">
    <property type="entry name" value="OXIDOREDUCTASE YCEM-RELATED"/>
    <property type="match status" value="1"/>
</dbReference>
<dbReference type="PANTHER" id="PTHR43708">
    <property type="entry name" value="CONSERVED EXPRESSED OXIDOREDUCTASE (EUROFUNG)"/>
    <property type="match status" value="1"/>
</dbReference>
<evidence type="ECO:0000259" key="1">
    <source>
        <dbReference type="Pfam" id="PF22725"/>
    </source>
</evidence>
<name>A0A6C0P4B9_9BACL</name>
<evidence type="ECO:0000313" key="3">
    <source>
        <dbReference type="Proteomes" id="UP000479114"/>
    </source>
</evidence>
<accession>A0A6C0P4B9</accession>
<dbReference type="Pfam" id="PF22725">
    <property type="entry name" value="GFO_IDH_MocA_C3"/>
    <property type="match status" value="1"/>
</dbReference>
<gene>
    <name evidence="2" type="ORF">GZH47_22950</name>
</gene>
<dbReference type="Gene3D" id="3.40.50.720">
    <property type="entry name" value="NAD(P)-binding Rossmann-like Domain"/>
    <property type="match status" value="1"/>
</dbReference>